<evidence type="ECO:0000313" key="3">
    <source>
        <dbReference type="Proteomes" id="UP001165648"/>
    </source>
</evidence>
<reference evidence="2 3" key="1">
    <citation type="submission" date="2022-07" db="EMBL/GenBank/DDBJ databases">
        <title>Bombella genomes.</title>
        <authorList>
            <person name="Harer L."/>
            <person name="Styblova S."/>
            <person name="Ehrmann M."/>
        </authorList>
    </citation>
    <scope>NUCLEOTIDE SEQUENCE [LARGE SCALE GENOMIC DNA]</scope>
    <source>
        <strain evidence="2 3">TMW 2.2558</strain>
    </source>
</reference>
<gene>
    <name evidence="2" type="ORF">NQF64_00075</name>
</gene>
<keyword evidence="3" id="KW-1185">Reference proteome</keyword>
<accession>A0ABT3W3M8</accession>
<feature type="region of interest" description="Disordered" evidence="1">
    <location>
        <begin position="117"/>
        <end position="137"/>
    </location>
</feature>
<dbReference type="Proteomes" id="UP001165648">
    <property type="component" value="Unassembled WGS sequence"/>
</dbReference>
<dbReference type="RefSeq" id="WP_099026307.1">
    <property type="nucleotide sequence ID" value="NZ_JANIDW010000001.1"/>
</dbReference>
<proteinExistence type="predicted"/>
<comment type="caution">
    <text evidence="2">The sequence shown here is derived from an EMBL/GenBank/DDBJ whole genome shotgun (WGS) entry which is preliminary data.</text>
</comment>
<protein>
    <submittedName>
        <fullName evidence="2">Uncharacterized protein</fullName>
    </submittedName>
</protein>
<evidence type="ECO:0000256" key="1">
    <source>
        <dbReference type="SAM" id="MobiDB-lite"/>
    </source>
</evidence>
<sequence length="137" mass="14939">MADHVTVLCRLPSGIRLDLHDLPSLSERAQASAPIMAPPQARASITLNGIRQDPHYHPLENRLLGRAGRTNVPTDFWKAWLEQNKTSSLVTQKLVFAETTAARADNAMNELAKERTGLEGAEHTSLVEGVTPLHSAA</sequence>
<evidence type="ECO:0000313" key="2">
    <source>
        <dbReference type="EMBL" id="MCX5613647.1"/>
    </source>
</evidence>
<organism evidence="2 3">
    <name type="scientific">Bombella saccharophila</name>
    <dbReference type="NCBI Taxonomy" id="2967338"/>
    <lineage>
        <taxon>Bacteria</taxon>
        <taxon>Pseudomonadati</taxon>
        <taxon>Pseudomonadota</taxon>
        <taxon>Alphaproteobacteria</taxon>
        <taxon>Acetobacterales</taxon>
        <taxon>Acetobacteraceae</taxon>
        <taxon>Bombella</taxon>
    </lineage>
</organism>
<name>A0ABT3W3M8_9PROT</name>
<dbReference type="EMBL" id="JANIDW010000001">
    <property type="protein sequence ID" value="MCX5613647.1"/>
    <property type="molecule type" value="Genomic_DNA"/>
</dbReference>